<proteinExistence type="predicted"/>
<keyword evidence="1" id="KW-1133">Transmembrane helix</keyword>
<dbReference type="PANTHER" id="PTHR34387">
    <property type="entry name" value="SLR1258 PROTEIN"/>
    <property type="match status" value="1"/>
</dbReference>
<dbReference type="InterPro" id="IPR007497">
    <property type="entry name" value="SIMPL/DUF541"/>
</dbReference>
<reference evidence="3" key="1">
    <citation type="submission" date="2017-09" db="EMBL/GenBank/DDBJ databases">
        <title>Depth-based differentiation of microbial function through sediment-hosted aquifers and enrichment of novel symbionts in the deep terrestrial subsurface.</title>
        <authorList>
            <person name="Probst A.J."/>
            <person name="Ladd B."/>
            <person name="Jarett J.K."/>
            <person name="Geller-Mcgrath D.E."/>
            <person name="Sieber C.M.K."/>
            <person name="Emerson J.B."/>
            <person name="Anantharaman K."/>
            <person name="Thomas B.C."/>
            <person name="Malmstrom R."/>
            <person name="Stieglmeier M."/>
            <person name="Klingl A."/>
            <person name="Woyke T."/>
            <person name="Ryan C.M."/>
            <person name="Banfield J.F."/>
        </authorList>
    </citation>
    <scope>NUCLEOTIDE SEQUENCE [LARGE SCALE GENOMIC DNA]</scope>
</reference>
<dbReference type="EMBL" id="PFWF01000081">
    <property type="protein sequence ID" value="PJA64288.1"/>
    <property type="molecule type" value="Genomic_DNA"/>
</dbReference>
<keyword evidence="1" id="KW-0812">Transmembrane</keyword>
<organism evidence="2 3">
    <name type="scientific">Candidatus Portnoybacteria bacterium CG_4_9_14_3_um_filter_40_10</name>
    <dbReference type="NCBI Taxonomy" id="1974804"/>
    <lineage>
        <taxon>Bacteria</taxon>
        <taxon>Candidatus Portnoyibacteriota</taxon>
    </lineage>
</organism>
<sequence length="192" mass="20886">MENINDEAKGNFAFHRKSPLKMLIGALFGILIIIVAVFMVFAAMNEYKKGGYIGQDIVAKNTITISGEGKIFATPDIGVIDLGVVSDAKTVAGAQKDNVEKMNKITQAMKDLGVEEKDLKTTNYSISPRYQYTSGRSDIIGYEVSQTLQVKIRNLDKAGDILGKGAELGANQVGSLSFTFDDPEKLNQEART</sequence>
<gene>
    <name evidence="2" type="ORF">CO159_03860</name>
</gene>
<dbReference type="Gene3D" id="3.30.70.2970">
    <property type="entry name" value="Protein of unknown function (DUF541), domain 2"/>
    <property type="match status" value="1"/>
</dbReference>
<evidence type="ECO:0000256" key="1">
    <source>
        <dbReference type="SAM" id="Phobius"/>
    </source>
</evidence>
<dbReference type="AlphaFoldDB" id="A0A2M7YMT4"/>
<protein>
    <recommendedName>
        <fullName evidence="4">SIMPL domain-containing protein</fullName>
    </recommendedName>
</protein>
<dbReference type="Proteomes" id="UP000230434">
    <property type="component" value="Unassembled WGS sequence"/>
</dbReference>
<evidence type="ECO:0008006" key="4">
    <source>
        <dbReference type="Google" id="ProtNLM"/>
    </source>
</evidence>
<accession>A0A2M7YMT4</accession>
<feature type="transmembrane region" description="Helical" evidence="1">
    <location>
        <begin position="20"/>
        <end position="43"/>
    </location>
</feature>
<evidence type="ECO:0000313" key="2">
    <source>
        <dbReference type="EMBL" id="PJA64288.1"/>
    </source>
</evidence>
<feature type="non-terminal residue" evidence="2">
    <location>
        <position position="192"/>
    </location>
</feature>
<dbReference type="GO" id="GO:0006974">
    <property type="term" value="P:DNA damage response"/>
    <property type="evidence" value="ECO:0007669"/>
    <property type="project" value="TreeGrafter"/>
</dbReference>
<dbReference type="PANTHER" id="PTHR34387:SF1">
    <property type="entry name" value="PERIPLASMIC IMMUNOGENIC PROTEIN"/>
    <property type="match status" value="1"/>
</dbReference>
<dbReference type="InterPro" id="IPR052022">
    <property type="entry name" value="26kDa_periplasmic_antigen"/>
</dbReference>
<keyword evidence="1" id="KW-0472">Membrane</keyword>
<comment type="caution">
    <text evidence="2">The sequence shown here is derived from an EMBL/GenBank/DDBJ whole genome shotgun (WGS) entry which is preliminary data.</text>
</comment>
<dbReference type="Pfam" id="PF04402">
    <property type="entry name" value="SIMPL"/>
    <property type="match status" value="1"/>
</dbReference>
<evidence type="ECO:0000313" key="3">
    <source>
        <dbReference type="Proteomes" id="UP000230434"/>
    </source>
</evidence>
<name>A0A2M7YMT4_9BACT</name>